<organism evidence="2 3">
    <name type="scientific">Riccia sorocarpa</name>
    <dbReference type="NCBI Taxonomy" id="122646"/>
    <lineage>
        <taxon>Eukaryota</taxon>
        <taxon>Viridiplantae</taxon>
        <taxon>Streptophyta</taxon>
        <taxon>Embryophyta</taxon>
        <taxon>Marchantiophyta</taxon>
        <taxon>Marchantiopsida</taxon>
        <taxon>Marchantiidae</taxon>
        <taxon>Marchantiales</taxon>
        <taxon>Ricciaceae</taxon>
        <taxon>Riccia</taxon>
    </lineage>
</organism>
<comment type="caution">
    <text evidence="2">The sequence shown here is derived from an EMBL/GenBank/DDBJ whole genome shotgun (WGS) entry which is preliminary data.</text>
</comment>
<feature type="region of interest" description="Disordered" evidence="1">
    <location>
        <begin position="451"/>
        <end position="479"/>
    </location>
</feature>
<evidence type="ECO:0000313" key="2">
    <source>
        <dbReference type="EMBL" id="KAL3692057.1"/>
    </source>
</evidence>
<sequence>MTARSRLCTVEKAICSGEDVLFQNVAVYVSNYEAPCCWPSKFTYRACNYPLHDGRHCLLSMERRIACTDGHRGGVTRPVFRFQLHLADGSMDGRTLKATVFNSASILLGRNATELRALPPASQERIVGDACSHNARFCVHIRTHRGKAVIEQMIPYDHATIPPVQRTGIRLIGPHLLLTMAPQLAIAGQHYQVYRKSMYGVLYVCYIGDCPRNASNLERFVPHMKEHGFLGVDRDSDRRQLQTLKNTTWLRTPRLRQPRDTASECDYIRLRGNLKAQWSQTLKRKQRAFLSEAQHSAQFRYGPKPERPGETIFTVLIDGMLLLDKWRDAGFWADRGDYQLQEYVLEACVKTTTVSEWCKTLQNHLQQFEGWPTEEDSQKMASACRALTGIFPAVFPVEVESQRNTMRDLRNRLIQSGVKQLNNLLTKFTKEFQVSADEAVTRARLDDLLAEPDADSDIVPDSSDSSEHTSGDNQDVDCANSSVPPTVLVQFTQPDEITAVPDLALSTPEKAIIPSMSSDEETFRKRLNLIYISPDGVATQPEYLWRSPSSEVVLSQIVLDLRDTYATVGASSPDPVAAPKRITHSAAKRVLAP</sequence>
<keyword evidence="3" id="KW-1185">Reference proteome</keyword>
<evidence type="ECO:0000313" key="3">
    <source>
        <dbReference type="Proteomes" id="UP001633002"/>
    </source>
</evidence>
<name>A0ABD3HKL5_9MARC</name>
<accession>A0ABD3HKL5</accession>
<gene>
    <name evidence="2" type="ORF">R1sor_005708</name>
</gene>
<reference evidence="2 3" key="1">
    <citation type="submission" date="2024-09" db="EMBL/GenBank/DDBJ databases">
        <title>Chromosome-scale assembly of Riccia sorocarpa.</title>
        <authorList>
            <person name="Paukszto L."/>
        </authorList>
    </citation>
    <scope>NUCLEOTIDE SEQUENCE [LARGE SCALE GENOMIC DNA]</scope>
    <source>
        <strain evidence="2">LP-2024</strain>
        <tissue evidence="2">Aerial parts of the thallus</tissue>
    </source>
</reference>
<proteinExistence type="predicted"/>
<dbReference type="Proteomes" id="UP001633002">
    <property type="component" value="Unassembled WGS sequence"/>
</dbReference>
<dbReference type="AlphaFoldDB" id="A0ABD3HKL5"/>
<dbReference type="EMBL" id="JBJQOH010000003">
    <property type="protein sequence ID" value="KAL3692057.1"/>
    <property type="molecule type" value="Genomic_DNA"/>
</dbReference>
<evidence type="ECO:0000256" key="1">
    <source>
        <dbReference type="SAM" id="MobiDB-lite"/>
    </source>
</evidence>
<protein>
    <submittedName>
        <fullName evidence="2">Uncharacterized protein</fullName>
    </submittedName>
</protein>